<evidence type="ECO:0000256" key="13">
    <source>
        <dbReference type="ARBA" id="ARBA00023146"/>
    </source>
</evidence>
<comment type="cofactor">
    <cofactor evidence="19">
        <name>Mg(2+)</name>
        <dbReference type="ChEBI" id="CHEBI:18420"/>
    </cofactor>
    <text evidence="19">Binds 3 Mg(2+) ions per subunit.</text>
</comment>
<feature type="transmembrane region" description="Helical" evidence="20">
    <location>
        <begin position="53"/>
        <end position="76"/>
    </location>
</feature>
<dbReference type="GO" id="GO:0050071">
    <property type="term" value="F:phosphatidylglycerol lysyltransferase activity"/>
    <property type="evidence" value="ECO:0007669"/>
    <property type="project" value="UniProtKB-EC"/>
</dbReference>
<evidence type="ECO:0000256" key="6">
    <source>
        <dbReference type="ARBA" id="ARBA00022679"/>
    </source>
</evidence>
<feature type="transmembrane region" description="Helical" evidence="20">
    <location>
        <begin position="218"/>
        <end position="239"/>
    </location>
</feature>
<dbReference type="EMBL" id="BSTX01000001">
    <property type="protein sequence ID" value="GLZ75555.1"/>
    <property type="molecule type" value="Genomic_DNA"/>
</dbReference>
<keyword evidence="4" id="KW-1003">Cell membrane</keyword>
<keyword evidence="13 19" id="KW-0030">Aminoacyl-tRNA synthetase</keyword>
<evidence type="ECO:0000256" key="12">
    <source>
        <dbReference type="ARBA" id="ARBA00023098"/>
    </source>
</evidence>
<dbReference type="Gene3D" id="3.30.930.10">
    <property type="entry name" value="Bira Bifunctional Protein, Domain 2"/>
    <property type="match status" value="1"/>
</dbReference>
<dbReference type="CDD" id="cd04322">
    <property type="entry name" value="LysRS_N"/>
    <property type="match status" value="1"/>
</dbReference>
<dbReference type="Pfam" id="PF01336">
    <property type="entry name" value="tRNA_anti-codon"/>
    <property type="match status" value="1"/>
</dbReference>
<dbReference type="InterPro" id="IPR045864">
    <property type="entry name" value="aa-tRNA-synth_II/BPL/LPL"/>
</dbReference>
<keyword evidence="9 19" id="KW-0547">Nucleotide-binding</keyword>
<dbReference type="PRINTS" id="PR00982">
    <property type="entry name" value="TRNASYNTHLYS"/>
</dbReference>
<keyword evidence="20" id="KW-0472">Membrane</keyword>
<dbReference type="InterPro" id="IPR018149">
    <property type="entry name" value="Lys-tRNA-synth_II_C"/>
</dbReference>
<dbReference type="PANTHER" id="PTHR42918:SF15">
    <property type="entry name" value="LYSINE--TRNA LIGASE, CHLOROPLASTIC_MITOCHONDRIAL"/>
    <property type="match status" value="1"/>
</dbReference>
<evidence type="ECO:0000256" key="18">
    <source>
        <dbReference type="ARBA" id="ARBA00048573"/>
    </source>
</evidence>
<evidence type="ECO:0000256" key="20">
    <source>
        <dbReference type="SAM" id="Phobius"/>
    </source>
</evidence>
<evidence type="ECO:0000256" key="10">
    <source>
        <dbReference type="ARBA" id="ARBA00022840"/>
    </source>
</evidence>
<evidence type="ECO:0000256" key="14">
    <source>
        <dbReference type="ARBA" id="ARBA00023251"/>
    </source>
</evidence>
<keyword evidence="14" id="KW-0046">Antibiotic resistance</keyword>
<comment type="catalytic activity">
    <reaction evidence="18 19">
        <text>tRNA(Lys) + L-lysine + ATP = L-lysyl-tRNA(Lys) + AMP + diphosphate</text>
        <dbReference type="Rhea" id="RHEA:20792"/>
        <dbReference type="Rhea" id="RHEA-COMP:9696"/>
        <dbReference type="Rhea" id="RHEA-COMP:9697"/>
        <dbReference type="ChEBI" id="CHEBI:30616"/>
        <dbReference type="ChEBI" id="CHEBI:32551"/>
        <dbReference type="ChEBI" id="CHEBI:33019"/>
        <dbReference type="ChEBI" id="CHEBI:78442"/>
        <dbReference type="ChEBI" id="CHEBI:78529"/>
        <dbReference type="ChEBI" id="CHEBI:456215"/>
        <dbReference type="EC" id="6.1.1.6"/>
    </reaction>
</comment>
<evidence type="ECO:0000256" key="3">
    <source>
        <dbReference type="ARBA" id="ARBA00009968"/>
    </source>
</evidence>
<dbReference type="InterPro" id="IPR044136">
    <property type="entry name" value="Lys-tRNA-ligase_II_N"/>
</dbReference>
<keyword evidence="23" id="KW-1185">Reference proteome</keyword>
<comment type="subunit">
    <text evidence="19">Homodimer.</text>
</comment>
<comment type="subcellular location">
    <subcellularLocation>
        <location evidence="1">Cell membrane</location>
        <topology evidence="1">Multi-pass membrane protein</topology>
    </subcellularLocation>
    <subcellularLocation>
        <location evidence="19">Cytoplasm</location>
    </subcellularLocation>
</comment>
<comment type="function">
    <text evidence="16">Catalyzes the production of L-lysyl-tRNA(Lys)transfer and the transfer of a lysyl group from L-lysyl-tRNA(Lys) to membrane-bound phosphatidylglycerol (PG), which produces lysylphosphatidylglycerol (LPG), one of the components of the bacterial membrane with a positive net charge. LPG synthesis contributes to the resistance to cationic antimicrobial peptides (CAMPs) and likely protects M.tuberculosis against the CAMPs produced by competiting microorganisms (bacteriocins). In fact, the modification of anionic phosphatidylglycerol with positively charged L-lysine results in repulsion of the peptides.</text>
</comment>
<keyword evidence="7 20" id="KW-0812">Transmembrane</keyword>
<sequence length="1101" mass="121606">MSTGEKARTEGWLHKVPKVFAGLLTIVAALSALAAVGGAFRQKLGPVRTAIEWVFVPVPANLAYAAFLAIIAMAVARRKRLAWWILTLYFFVQLGLGMLLGGLMAMFPTEVFTDEGGETIETPKRMIIAITLNLVITLLAVVILLVARREFNARVQRASLWKAVGTYVGLFALFTLLGWLLLNAFPGHVDRADRLPYVLERMLGGVFRHGNLGHAPGWVNLFLGLFGAIALFASLFTLFGSQRQAAVHSPEEEVRLRVLLARDTTPDSLGYFATRRDKSLIFSPRGDAAIGYRTLAGICLAAGDPIGEPADWPGAINAWLEHTRAYGWSPAVLGAGEEAATAYAAAGLRVREIGDEAILHPRDYSLEGADMRPVRQAVARVRRAGYTARIRRHRDLTPVEMRATIDRADAWRDTSTERGFSMALSRLGDPDDGDSLLVEAVDADGRVRALLSFVPWGDRGLSLDLMRRDRDGDNGLMEFMVSALCEEAFDHGVERISLNFAMFRAVFEEGARIGAGPILRAWRGLLLFFSRWWQLESLYRSNLKYRPQWLPRYLCYGERRTLPKVGMAAAIAEGFVTMPSRRVSIGRAAAPMPLPGLAEALAAASVQRESAGTGRAALPEQMRVRLDRLDMLRASGVDPYPVGFDRTATCAAVAASYVGLPPDMRTGEQVRLTGRVMLMRHHGRLTFATVRDWSGDLQLMLTGDAGFAAAIDIGDHVGVAGEIITTRRGELSVHVTEWTLTAKCLRPLPDKHKGLSDPEAKVRQRHLDLIVDAEAREVLRARAAVLHSLRTTLHDRAFLEVETPILQRVHGGANARPFVTHINAYDMRLYLRIAPELYLKRLCVGGVERVFELGRTFRNEGVSFKHNPEFTMLEAYQAYTDYHGMRELTETLVREAARAAFGTTVIERDGVTIDLAEPWPVLTVHGAISAALGEEIDPGTSLERLRELAEAAKVPLDPKWGPGAVVLEMYERLVEHDTTTPTFYTDFPTEVSPLTRQHRLDPRLAERWDLVAFGTELGTAYSELIDPVEQRRRLTAQSLLAAGGDPEAMELDEDFLSALEYAMPPTGGLGIGVDRLVMFLTGRTIRETLPFPLVRASEDAS</sequence>
<proteinExistence type="inferred from homology"/>
<keyword evidence="11 20" id="KW-1133">Transmembrane helix</keyword>
<dbReference type="AlphaFoldDB" id="A0A9W6SGF8"/>
<evidence type="ECO:0000256" key="7">
    <source>
        <dbReference type="ARBA" id="ARBA00022692"/>
    </source>
</evidence>
<evidence type="ECO:0000256" key="11">
    <source>
        <dbReference type="ARBA" id="ARBA00022989"/>
    </source>
</evidence>
<dbReference type="EC" id="6.1.1.6" evidence="19"/>
<feature type="binding site" evidence="19">
    <location>
        <position position="1009"/>
    </location>
    <ligand>
        <name>Mg(2+)</name>
        <dbReference type="ChEBI" id="CHEBI:18420"/>
        <label>1</label>
    </ligand>
</feature>
<keyword evidence="15" id="KW-0511">Multifunctional enzyme</keyword>
<dbReference type="PROSITE" id="PS50862">
    <property type="entry name" value="AA_TRNA_LIGASE_II"/>
    <property type="match status" value="1"/>
</dbReference>
<keyword evidence="19" id="KW-0648">Protein biosynthesis</keyword>
<feature type="transmembrane region" description="Helical" evidence="20">
    <location>
        <begin position="20"/>
        <end position="41"/>
    </location>
</feature>
<keyword evidence="12" id="KW-0443">Lipid metabolism</keyword>
<evidence type="ECO:0000259" key="21">
    <source>
        <dbReference type="PROSITE" id="PS50862"/>
    </source>
</evidence>
<dbReference type="GO" id="GO:0006430">
    <property type="term" value="P:lysyl-tRNA aminoacylation"/>
    <property type="evidence" value="ECO:0007669"/>
    <property type="project" value="UniProtKB-UniRule"/>
</dbReference>
<dbReference type="GO" id="GO:0005524">
    <property type="term" value="F:ATP binding"/>
    <property type="evidence" value="ECO:0007669"/>
    <property type="project" value="UniProtKB-UniRule"/>
</dbReference>
<accession>A0A9W6SGF8</accession>
<feature type="transmembrane region" description="Helical" evidence="20">
    <location>
        <begin position="159"/>
        <end position="182"/>
    </location>
</feature>
<dbReference type="InterPro" id="IPR006195">
    <property type="entry name" value="aa-tRNA-synth_II"/>
</dbReference>
<evidence type="ECO:0000256" key="1">
    <source>
        <dbReference type="ARBA" id="ARBA00004651"/>
    </source>
</evidence>
<dbReference type="SUPFAM" id="SSF55681">
    <property type="entry name" value="Class II aaRS and biotin synthetases"/>
    <property type="match status" value="1"/>
</dbReference>
<dbReference type="RefSeq" id="WP_285660799.1">
    <property type="nucleotide sequence ID" value="NZ_BSTX01000001.1"/>
</dbReference>
<dbReference type="GO" id="GO:0004824">
    <property type="term" value="F:lysine-tRNA ligase activity"/>
    <property type="evidence" value="ECO:0007669"/>
    <property type="project" value="UniProtKB-UniRule"/>
</dbReference>
<dbReference type="GO" id="GO:0000287">
    <property type="term" value="F:magnesium ion binding"/>
    <property type="evidence" value="ECO:0007669"/>
    <property type="project" value="UniProtKB-UniRule"/>
</dbReference>
<dbReference type="InterPro" id="IPR004365">
    <property type="entry name" value="NA-bd_OB_tRNA"/>
</dbReference>
<organism evidence="22 23">
    <name type="scientific">Actinorhabdospora filicis</name>
    <dbReference type="NCBI Taxonomy" id="1785913"/>
    <lineage>
        <taxon>Bacteria</taxon>
        <taxon>Bacillati</taxon>
        <taxon>Actinomycetota</taxon>
        <taxon>Actinomycetes</taxon>
        <taxon>Micromonosporales</taxon>
        <taxon>Micromonosporaceae</taxon>
        <taxon>Actinorhabdospora</taxon>
    </lineage>
</organism>
<evidence type="ECO:0000256" key="4">
    <source>
        <dbReference type="ARBA" id="ARBA00022475"/>
    </source>
</evidence>
<evidence type="ECO:0000256" key="19">
    <source>
        <dbReference type="HAMAP-Rule" id="MF_00252"/>
    </source>
</evidence>
<dbReference type="GO" id="GO:0046677">
    <property type="term" value="P:response to antibiotic"/>
    <property type="evidence" value="ECO:0007669"/>
    <property type="project" value="UniProtKB-KW"/>
</dbReference>
<keyword evidence="8 19" id="KW-0479">Metal-binding</keyword>
<dbReference type="NCBIfam" id="NF001756">
    <property type="entry name" value="PRK00484.1"/>
    <property type="match status" value="1"/>
</dbReference>
<evidence type="ECO:0000256" key="15">
    <source>
        <dbReference type="ARBA" id="ARBA00023268"/>
    </source>
</evidence>
<comment type="similarity">
    <text evidence="2">In the N-terminal section; belongs to the LPG synthetase family.</text>
</comment>
<dbReference type="PANTHER" id="PTHR42918">
    <property type="entry name" value="LYSYL-TRNA SYNTHETASE"/>
    <property type="match status" value="1"/>
</dbReference>
<evidence type="ECO:0000256" key="8">
    <source>
        <dbReference type="ARBA" id="ARBA00022723"/>
    </source>
</evidence>
<evidence type="ECO:0000313" key="23">
    <source>
        <dbReference type="Proteomes" id="UP001165079"/>
    </source>
</evidence>
<keyword evidence="5 19" id="KW-0436">Ligase</keyword>
<dbReference type="InterPro" id="IPR024320">
    <property type="entry name" value="LPG_synthase_C"/>
</dbReference>
<evidence type="ECO:0000256" key="9">
    <source>
        <dbReference type="ARBA" id="ARBA00022741"/>
    </source>
</evidence>
<evidence type="ECO:0000256" key="16">
    <source>
        <dbReference type="ARBA" id="ARBA00024681"/>
    </source>
</evidence>
<evidence type="ECO:0000256" key="2">
    <source>
        <dbReference type="ARBA" id="ARBA00005270"/>
    </source>
</evidence>
<dbReference type="InterPro" id="IPR002313">
    <property type="entry name" value="Lys-tRNA-ligase_II"/>
</dbReference>
<keyword evidence="10 19" id="KW-0067">ATP-binding</keyword>
<keyword evidence="19" id="KW-0460">Magnesium</keyword>
<evidence type="ECO:0000313" key="22">
    <source>
        <dbReference type="EMBL" id="GLZ75555.1"/>
    </source>
</evidence>
<comment type="similarity">
    <text evidence="3">In the C-terminal section; belongs to the class-II aminoacyl-tRNA synthetase family.</text>
</comment>
<reference evidence="22" key="1">
    <citation type="submission" date="2023-03" db="EMBL/GenBank/DDBJ databases">
        <title>Actinorhabdospora filicis NBRC 111898.</title>
        <authorList>
            <person name="Ichikawa N."/>
            <person name="Sato H."/>
            <person name="Tonouchi N."/>
        </authorList>
    </citation>
    <scope>NUCLEOTIDE SEQUENCE</scope>
    <source>
        <strain evidence="22">NBRC 111898</strain>
    </source>
</reference>
<keyword evidence="19" id="KW-0963">Cytoplasm</keyword>
<dbReference type="Pfam" id="PF00152">
    <property type="entry name" value="tRNA-synt_2"/>
    <property type="match status" value="1"/>
</dbReference>
<evidence type="ECO:0000256" key="5">
    <source>
        <dbReference type="ARBA" id="ARBA00022598"/>
    </source>
</evidence>
<comment type="similarity">
    <text evidence="19">Belongs to the class-II aminoacyl-tRNA synthetase family.</text>
</comment>
<feature type="binding site" evidence="19">
    <location>
        <position position="1016"/>
    </location>
    <ligand>
        <name>Mg(2+)</name>
        <dbReference type="ChEBI" id="CHEBI:18420"/>
        <label>2</label>
    </ligand>
</feature>
<dbReference type="InterPro" id="IPR012340">
    <property type="entry name" value="NA-bd_OB-fold"/>
</dbReference>
<keyword evidence="6" id="KW-0808">Transferase</keyword>
<dbReference type="GO" id="GO:0000049">
    <property type="term" value="F:tRNA binding"/>
    <property type="evidence" value="ECO:0007669"/>
    <property type="project" value="TreeGrafter"/>
</dbReference>
<dbReference type="Pfam" id="PF09924">
    <property type="entry name" value="LPG_synthase_C"/>
    <property type="match status" value="1"/>
</dbReference>
<comment type="caution">
    <text evidence="22">The sequence shown here is derived from an EMBL/GenBank/DDBJ whole genome shotgun (WGS) entry which is preliminary data.</text>
</comment>
<dbReference type="GO" id="GO:0005829">
    <property type="term" value="C:cytosol"/>
    <property type="evidence" value="ECO:0007669"/>
    <property type="project" value="TreeGrafter"/>
</dbReference>
<dbReference type="GO" id="GO:0006629">
    <property type="term" value="P:lipid metabolic process"/>
    <property type="evidence" value="ECO:0007669"/>
    <property type="project" value="UniProtKB-KW"/>
</dbReference>
<dbReference type="Proteomes" id="UP001165079">
    <property type="component" value="Unassembled WGS sequence"/>
</dbReference>
<dbReference type="Gene3D" id="2.40.50.140">
    <property type="entry name" value="Nucleic acid-binding proteins"/>
    <property type="match status" value="1"/>
</dbReference>
<dbReference type="NCBIfam" id="NF002821">
    <property type="entry name" value="PRK02983.1"/>
    <property type="match status" value="1"/>
</dbReference>
<dbReference type="NCBIfam" id="TIGR00499">
    <property type="entry name" value="lysS_bact"/>
    <property type="match status" value="1"/>
</dbReference>
<protein>
    <recommendedName>
        <fullName evidence="19">Lysine--tRNA ligase</fullName>
        <ecNumber evidence="19">6.1.1.6</ecNumber>
    </recommendedName>
    <alternativeName>
        <fullName evidence="19">Lysyl-tRNA synthetase</fullName>
        <shortName evidence="19">LysRS</shortName>
    </alternativeName>
</protein>
<feature type="transmembrane region" description="Helical" evidence="20">
    <location>
        <begin position="127"/>
        <end position="147"/>
    </location>
</feature>
<dbReference type="InterPro" id="IPR031553">
    <property type="entry name" value="tRNA-synt_2_TM"/>
</dbReference>
<dbReference type="InterPro" id="IPR004364">
    <property type="entry name" value="Aa-tRNA-synt_II"/>
</dbReference>
<dbReference type="Pfam" id="PF16995">
    <property type="entry name" value="tRNA-synt_2_TM"/>
    <property type="match status" value="1"/>
</dbReference>
<dbReference type="SUPFAM" id="SSF50249">
    <property type="entry name" value="Nucleic acid-binding proteins"/>
    <property type="match status" value="1"/>
</dbReference>
<feature type="binding site" evidence="19">
    <location>
        <position position="1016"/>
    </location>
    <ligand>
        <name>Mg(2+)</name>
        <dbReference type="ChEBI" id="CHEBI:18420"/>
        <label>1</label>
    </ligand>
</feature>
<comment type="catalytic activity">
    <reaction evidence="17">
        <text>L-lysyl-tRNA(Lys) + a 1,2-diacyl-sn-glycero-3-phospho-(1'-sn-glycerol) = a 1,2-diacyl-sn-glycero-3-phospho-1'-(3'-O-L-lysyl)-sn-glycerol + tRNA(Lys)</text>
        <dbReference type="Rhea" id="RHEA:10668"/>
        <dbReference type="Rhea" id="RHEA-COMP:9696"/>
        <dbReference type="Rhea" id="RHEA-COMP:9697"/>
        <dbReference type="ChEBI" id="CHEBI:64716"/>
        <dbReference type="ChEBI" id="CHEBI:75792"/>
        <dbReference type="ChEBI" id="CHEBI:78442"/>
        <dbReference type="ChEBI" id="CHEBI:78529"/>
        <dbReference type="EC" id="2.3.2.3"/>
    </reaction>
</comment>
<evidence type="ECO:0000256" key="17">
    <source>
        <dbReference type="ARBA" id="ARBA00047540"/>
    </source>
</evidence>
<gene>
    <name evidence="19 22" type="primary">lysS</name>
    <name evidence="22" type="ORF">Afil01_03620</name>
</gene>
<dbReference type="GO" id="GO:0005886">
    <property type="term" value="C:plasma membrane"/>
    <property type="evidence" value="ECO:0007669"/>
    <property type="project" value="UniProtKB-SubCell"/>
</dbReference>
<feature type="domain" description="Aminoacyl-transfer RNA synthetases class-II family profile" evidence="21">
    <location>
        <begin position="779"/>
        <end position="1090"/>
    </location>
</feature>
<feature type="transmembrane region" description="Helical" evidence="20">
    <location>
        <begin position="83"/>
        <end position="107"/>
    </location>
</feature>
<dbReference type="HAMAP" id="MF_00252">
    <property type="entry name" value="Lys_tRNA_synth_class2"/>
    <property type="match status" value="1"/>
</dbReference>
<name>A0A9W6SGF8_9ACTN</name>